<protein>
    <submittedName>
        <fullName evidence="2">DNA repair exonuclease SbcCD ATPase subunit</fullName>
    </submittedName>
</protein>
<organism evidence="2 3">
    <name type="scientific">Methanolobus profundi</name>
    <dbReference type="NCBI Taxonomy" id="487685"/>
    <lineage>
        <taxon>Archaea</taxon>
        <taxon>Methanobacteriati</taxon>
        <taxon>Methanobacteriota</taxon>
        <taxon>Stenosarchaea group</taxon>
        <taxon>Methanomicrobia</taxon>
        <taxon>Methanosarcinales</taxon>
        <taxon>Methanosarcinaceae</taxon>
        <taxon>Methanolobus</taxon>
    </lineage>
</organism>
<dbReference type="STRING" id="487685.SAMN04488696_0761"/>
<proteinExistence type="predicted"/>
<sequence>MNLTLEQIKKRISDYYFDVQQVDDTIIRFTKMDGGNPYAICYLDLVEHLPKTPEEINNYQDGVIGPYYFEGKKSLQWNNYLYFILDEERLSEPDILKARKLIESNRTYARKLVISEDKLDSILPPANIIPTESTLHKSILSIWTDYLIDAGFEDAILNKHTMPERLDLIKKSYLESNPEQTSQSLQFPRTSHSTTPDVPFIKSMKLIKYLDYPLQRHFEFGKVNLIVGPNGSGKTSLLESIELYYCGRNRRNPDNSLEYKLSVELAEGTPDEVDHKRPLSEFRDRNLIWYSQYEIKTNYLYQSFEKFNFLDTDAASRLADSASDIKDALSKLILGSETSTIETTIKKVRTALSSELKNLKALELQTSDEIAALEIQIREANSVQHESDSIYTHLNEKICNIGWDSTQNNKELFATNIVENLSELKVLLEQALELKWIPSPISLDGLVSYCNSAKPLIEKLEADISRLETLLKDQKALEKSKNQKQVALSLLEEANQLVKTDVPILLENQRKQQKSISKYADLLVGFDGIKLDTIKKIYFDVSLAECYEDAISRLDDARNLAIKQKEEYDKFTETQDKSFRLSQELREIADKLLKISPESDKCPLCNTQFDSGELVNHMTMDIDERLKSHAQHFVSRMHLQDKLVSNEHDLKCTLAWLMRYCNENNLSTNSTLQQVLSEVKEVEERFETAKAHLVEINDKLLLFDPNGLAKAKMENIVVSLNESGYTFADFKEEYVEQLHNRIEQDMASLSSKSEFNGENIRALKQKIVMNLEEEVLETQDSIDALVKLKEKLNKTERIQKKLRTFLSSFPFSSEMPLTELLDESKLIYQLAVDLQTALSKEKKSSINFLNSTKRLDVLEPKCSNLRKEIDNLVNADFVLQKLIEEHSLIEAMGSELQKNRASIEHIFSCIHSPAEFEKFSSDWQSLIRKNGDVAHLNQISTGQRAALALSIFLSQNAQLKRGPPVVLIDDPIAHIDDLNALSFLDYIRELVLSSDKQVFFATSNEKIATLFERKFDFLGNDNFKKFNLSRSYAD</sequence>
<dbReference type="SUPFAM" id="SSF52540">
    <property type="entry name" value="P-loop containing nucleoside triphosphate hydrolases"/>
    <property type="match status" value="1"/>
</dbReference>
<dbReference type="CDD" id="cd00267">
    <property type="entry name" value="ABC_ATPase"/>
    <property type="match status" value="1"/>
</dbReference>
<dbReference type="OrthoDB" id="336979at2157"/>
<feature type="coiled-coil region" evidence="1">
    <location>
        <begin position="547"/>
        <end position="574"/>
    </location>
</feature>
<evidence type="ECO:0000313" key="2">
    <source>
        <dbReference type="EMBL" id="SFM28883.1"/>
    </source>
</evidence>
<keyword evidence="1" id="KW-0175">Coiled coil</keyword>
<feature type="coiled-coil region" evidence="1">
    <location>
        <begin position="457"/>
        <end position="497"/>
    </location>
</feature>
<dbReference type="PANTHER" id="PTHR32182">
    <property type="entry name" value="DNA REPLICATION AND REPAIR PROTEIN RECF"/>
    <property type="match status" value="1"/>
</dbReference>
<dbReference type="GO" id="GO:0006302">
    <property type="term" value="P:double-strand break repair"/>
    <property type="evidence" value="ECO:0007669"/>
    <property type="project" value="TreeGrafter"/>
</dbReference>
<feature type="coiled-coil region" evidence="1">
    <location>
        <begin position="672"/>
        <end position="699"/>
    </location>
</feature>
<dbReference type="InterPro" id="IPR027417">
    <property type="entry name" value="P-loop_NTPase"/>
</dbReference>
<keyword evidence="2" id="KW-0269">Exonuclease</keyword>
<dbReference type="Proteomes" id="UP000198535">
    <property type="component" value="Unassembled WGS sequence"/>
</dbReference>
<accession>A0A1I4PN45</accession>
<dbReference type="AlphaFoldDB" id="A0A1I4PN45"/>
<name>A0A1I4PN45_9EURY</name>
<keyword evidence="2" id="KW-0378">Hydrolase</keyword>
<dbReference type="PANTHER" id="PTHR32182:SF0">
    <property type="entry name" value="DNA REPLICATION AND REPAIR PROTEIN RECF"/>
    <property type="match status" value="1"/>
</dbReference>
<keyword evidence="3" id="KW-1185">Reference proteome</keyword>
<dbReference type="GO" id="GO:0000731">
    <property type="term" value="P:DNA synthesis involved in DNA repair"/>
    <property type="evidence" value="ECO:0007669"/>
    <property type="project" value="TreeGrafter"/>
</dbReference>
<evidence type="ECO:0000256" key="1">
    <source>
        <dbReference type="SAM" id="Coils"/>
    </source>
</evidence>
<feature type="coiled-coil region" evidence="1">
    <location>
        <begin position="345"/>
        <end position="376"/>
    </location>
</feature>
<dbReference type="Gene3D" id="3.40.50.300">
    <property type="entry name" value="P-loop containing nucleotide triphosphate hydrolases"/>
    <property type="match status" value="2"/>
</dbReference>
<keyword evidence="2" id="KW-0540">Nuclease</keyword>
<gene>
    <name evidence="2" type="ORF">SAMN04488696_0761</name>
</gene>
<dbReference type="GO" id="GO:0004527">
    <property type="term" value="F:exonuclease activity"/>
    <property type="evidence" value="ECO:0007669"/>
    <property type="project" value="UniProtKB-KW"/>
</dbReference>
<dbReference type="RefSeq" id="WP_091933333.1">
    <property type="nucleotide sequence ID" value="NZ_FOUJ01000001.1"/>
</dbReference>
<evidence type="ECO:0000313" key="3">
    <source>
        <dbReference type="Proteomes" id="UP000198535"/>
    </source>
</evidence>
<reference evidence="3" key="1">
    <citation type="submission" date="2016-10" db="EMBL/GenBank/DDBJ databases">
        <authorList>
            <person name="Varghese N."/>
            <person name="Submissions S."/>
        </authorList>
    </citation>
    <scope>NUCLEOTIDE SEQUENCE [LARGE SCALE GENOMIC DNA]</scope>
    <source>
        <strain evidence="3">Mob M</strain>
    </source>
</reference>
<dbReference type="EMBL" id="FOUJ01000001">
    <property type="protein sequence ID" value="SFM28883.1"/>
    <property type="molecule type" value="Genomic_DNA"/>
</dbReference>